<dbReference type="Pfam" id="PF04108">
    <property type="entry name" value="ATG17_like"/>
    <property type="match status" value="1"/>
</dbReference>
<proteinExistence type="inferred from homology"/>
<dbReference type="GO" id="GO:0019901">
    <property type="term" value="F:protein kinase binding"/>
    <property type="evidence" value="ECO:0007669"/>
    <property type="project" value="TreeGrafter"/>
</dbReference>
<keyword evidence="3 7" id="KW-0813">Transport</keyword>
<keyword evidence="6 8" id="KW-0175">Coiled coil</keyword>
<feature type="region of interest" description="Disordered" evidence="9">
    <location>
        <begin position="75"/>
        <end position="105"/>
    </location>
</feature>
<feature type="coiled-coil region" evidence="8">
    <location>
        <begin position="897"/>
        <end position="1015"/>
    </location>
</feature>
<evidence type="ECO:0000259" key="11">
    <source>
        <dbReference type="Pfam" id="PF10377"/>
    </source>
</evidence>
<feature type="coiled-coil region" evidence="8">
    <location>
        <begin position="1108"/>
        <end position="1135"/>
    </location>
</feature>
<comment type="subunit">
    <text evidence="7">Homodimer.</text>
</comment>
<dbReference type="InterPro" id="IPR045326">
    <property type="entry name" value="ATG17-like_dom"/>
</dbReference>
<comment type="subcellular location">
    <subcellularLocation>
        <location evidence="7">Preautophagosomal structure membrane</location>
        <topology evidence="7">Peripheral membrane protein</topology>
    </subcellularLocation>
    <subcellularLocation>
        <location evidence="7">Vacuole membrane</location>
        <topology evidence="7">Peripheral membrane protein</topology>
    </subcellularLocation>
    <text evidence="7">During pexophagy, accumulates in the vacuolar membrane region, where the peroxisomes contact the vacuole.</text>
</comment>
<dbReference type="InterPro" id="IPR019460">
    <property type="entry name" value="Atg11_C"/>
</dbReference>
<evidence type="ECO:0000259" key="10">
    <source>
        <dbReference type="Pfam" id="PF04108"/>
    </source>
</evidence>
<keyword evidence="7" id="KW-0926">Vacuole</keyword>
<evidence type="ECO:0000256" key="5">
    <source>
        <dbReference type="ARBA" id="ARBA00023006"/>
    </source>
</evidence>
<dbReference type="GO" id="GO:1903599">
    <property type="term" value="P:positive regulation of autophagy of mitochondrion"/>
    <property type="evidence" value="ECO:0007669"/>
    <property type="project" value="UniProtKB-UniRule"/>
</dbReference>
<feature type="region of interest" description="Disordered" evidence="9">
    <location>
        <begin position="1301"/>
        <end position="1378"/>
    </location>
</feature>
<dbReference type="GO" id="GO:0000422">
    <property type="term" value="P:autophagy of mitochondrion"/>
    <property type="evidence" value="ECO:0007669"/>
    <property type="project" value="TreeGrafter"/>
</dbReference>
<feature type="compositionally biased region" description="Polar residues" evidence="9">
    <location>
        <begin position="1047"/>
        <end position="1057"/>
    </location>
</feature>
<evidence type="ECO:0000256" key="8">
    <source>
        <dbReference type="SAM" id="Coils"/>
    </source>
</evidence>
<comment type="function">
    <text evidence="7">Involved in cytoplasm to vacuole transport (Cvt), pexophagy, mitophagy and nucleophagy. Recruits mitochondria for their selective degradation via autophagy (mitophagy) during starvation. Works as scaffold proteins that recruit ATG proteins to the pre-autophagosome (PAS), the site of vesicle/autophagosome formation. Required for the Cvt vesicles completion.</text>
</comment>
<name>A0AA40CDF2_9PEZI</name>
<evidence type="ECO:0000256" key="9">
    <source>
        <dbReference type="SAM" id="MobiDB-lite"/>
    </source>
</evidence>
<feature type="compositionally biased region" description="Polar residues" evidence="9">
    <location>
        <begin position="603"/>
        <end position="619"/>
    </location>
</feature>
<evidence type="ECO:0000256" key="1">
    <source>
        <dbReference type="ARBA" id="ARBA00009729"/>
    </source>
</evidence>
<keyword evidence="13" id="KW-1185">Reference proteome</keyword>
<gene>
    <name evidence="12" type="ORF">B0T14DRAFT_64134</name>
</gene>
<feature type="region of interest" description="Disordered" evidence="9">
    <location>
        <begin position="711"/>
        <end position="737"/>
    </location>
</feature>
<dbReference type="Pfam" id="PF10377">
    <property type="entry name" value="ATG11"/>
    <property type="match status" value="1"/>
</dbReference>
<evidence type="ECO:0000313" key="12">
    <source>
        <dbReference type="EMBL" id="KAK0633338.1"/>
    </source>
</evidence>
<feature type="domain" description="Autophagy-related protein 11 C-terminal" evidence="11">
    <location>
        <begin position="1102"/>
        <end position="1249"/>
    </location>
</feature>
<feature type="compositionally biased region" description="Basic and acidic residues" evidence="9">
    <location>
        <begin position="1033"/>
        <end position="1042"/>
    </location>
</feature>
<feature type="compositionally biased region" description="Polar residues" evidence="9">
    <location>
        <begin position="1301"/>
        <end position="1314"/>
    </location>
</feature>
<evidence type="ECO:0000256" key="4">
    <source>
        <dbReference type="ARBA" id="ARBA00022927"/>
    </source>
</evidence>
<feature type="compositionally biased region" description="Basic and acidic residues" evidence="9">
    <location>
        <begin position="726"/>
        <end position="737"/>
    </location>
</feature>
<dbReference type="GO" id="GO:0061709">
    <property type="term" value="P:reticulophagy"/>
    <property type="evidence" value="ECO:0007669"/>
    <property type="project" value="TreeGrafter"/>
</dbReference>
<protein>
    <recommendedName>
        <fullName evidence="2 7">Autophagy-related protein 11</fullName>
    </recommendedName>
</protein>
<dbReference type="PANTHER" id="PTHR13222:SF1">
    <property type="entry name" value="RB1-INDUCIBLE COILED-COIL PROTEIN 1"/>
    <property type="match status" value="1"/>
</dbReference>
<dbReference type="GO" id="GO:0060090">
    <property type="term" value="F:molecular adaptor activity"/>
    <property type="evidence" value="ECO:0007669"/>
    <property type="project" value="TreeGrafter"/>
</dbReference>
<evidence type="ECO:0000256" key="3">
    <source>
        <dbReference type="ARBA" id="ARBA00022448"/>
    </source>
</evidence>
<keyword evidence="7" id="KW-0472">Membrane</keyword>
<comment type="similarity">
    <text evidence="1 7">Belongs to the ATG11 family.</text>
</comment>
<dbReference type="GO" id="GO:0015031">
    <property type="term" value="P:protein transport"/>
    <property type="evidence" value="ECO:0007669"/>
    <property type="project" value="UniProtKB-KW"/>
</dbReference>
<feature type="region of interest" description="Disordered" evidence="9">
    <location>
        <begin position="1032"/>
        <end position="1057"/>
    </location>
</feature>
<feature type="region of interest" description="Disordered" evidence="9">
    <location>
        <begin position="1213"/>
        <end position="1234"/>
    </location>
</feature>
<feature type="domain" description="Autophagy protein ATG17-like" evidence="10">
    <location>
        <begin position="105"/>
        <end position="459"/>
    </location>
</feature>
<accession>A0AA40CDF2</accession>
<dbReference type="GO" id="GO:0034045">
    <property type="term" value="C:phagophore assembly site membrane"/>
    <property type="evidence" value="ECO:0007669"/>
    <property type="project" value="UniProtKB-SubCell"/>
</dbReference>
<sequence>MEMEAQVLIAHSGQRLQVDASQLASLDDFKNTVAQQSGIPVQCIITLTPQGKPLKLQTIQTEKEIYVYDNRLTQASSPMSSAPTKPELPIPKRYNPSTPPNSIEDTRSVNSWQELFKARRAWTLKVLDDCGQMATAAHERFGEMDVMLRCLDAAVTNLESVVKGLEPKYAELKKWVSPAQAEYSALTTGWEQYLSLARSIPISPAMMRFMTSGDAGAGKGRPQRQATLEDLVDLEAAKRTGRFAPSALRKFNGRIADLDKAATRLFQNAENLFHEFERMVARSALSHDGESSQLLQDIEAVAHKIDTDCQTTLELANSSRDVLQASKIAAGHTERLLPSIRKRASELDEMLRYATQSRNSLAVESVGIMRTITDLTALSHSVKSQISIFPQEDELSTFDYLRLIQQLPYVYACFVAEAIQRREWFEKVRQDSSTLANEMALFQDEEIKRRRRWHKSVGDAYLPNGHSAESKVPGLELNLLGEEDQWPAMTKADLDGFYELLRNQKAEPQLVADIGRLIADISSPTKQQARRMKAFKNGSIHEAALGRSGLLIRGDDDLLRSIQEDKSKLESKLKTAESRVRRLEDLLHRQTQASRPSIGSLFQMPSQQLSDRNDSTVSVKSPRPEDRRGSMESADGLVPRLQQLEAELQAEKERSAQLEKDLGEQTTLHNVMRGQVEEVNSTKKDLMENMEALKREFMDERKSLEEEVKQLQTRLDTTEDEMEQFGESRENEKMSHTEKIRTLELEVERLSREKQEDALKAEGQVGFLRKEARLQRELIESRELQLQAAQDEAKGLIGKVRSLTESADKQLDALRGLWEQSSQDDAPKDLADLVEGISNRLADALEKARNREGDMSLLRMELDAAHNTGGVLRGELIAAKEKLSEHEMVSMRLRDAVAEERAKVSALEGELADGREQLSQLRAKIADGETGSESLRRKLEEDERMLTSATEELASRQSQVNRLEEEVRHFKQKLQESQTKFGELNLRLDSRSEHAKDLTRRLYSQNERLSRLLERVGLSVVRQGDSMVVQKIPRSERSKQNADDSDPGSSVRRSGTLSRSVLDTADLELLNWMDNTNPAAEQTKYEAYMTALGAFDVDIFSDAMLRRMKEVEHLARKYQRDYKVYREKAHTLQKEANEKIAYRHFKEGDLALFLPTRNQTAGAWAAFNVGFPHYFLREQETHKLHSREWVVARISRIQERVVDLSKSLQHQATAIQTGRPVDTESINDDENDNPFDLSDGLRWYLVDAVEYKPGAPPTPVQARVTVATNNVEAVGDMRSGAKGPLGRVGAASGIENVSKTLSKSLQSRRSSTGSKKALPFTIGGSRGPDSAVASETNSLRAVAADTPTGASPVQQQVSPPQIPEQNQRQPTDPARPPAYFAIAAEASNAYDSLVGP</sequence>
<dbReference type="Proteomes" id="UP001175000">
    <property type="component" value="Unassembled WGS sequence"/>
</dbReference>
<comment type="caution">
    <text evidence="12">The sequence shown here is derived from an EMBL/GenBank/DDBJ whole genome shotgun (WGS) entry which is preliminary data.</text>
</comment>
<dbReference type="GO" id="GO:0000045">
    <property type="term" value="P:autophagosome assembly"/>
    <property type="evidence" value="ECO:0007669"/>
    <property type="project" value="UniProtKB-UniRule"/>
</dbReference>
<dbReference type="GO" id="GO:0034517">
    <property type="term" value="P:ribophagy"/>
    <property type="evidence" value="ECO:0007669"/>
    <property type="project" value="TreeGrafter"/>
</dbReference>
<organism evidence="12 13">
    <name type="scientific">Immersiella caudata</name>
    <dbReference type="NCBI Taxonomy" id="314043"/>
    <lineage>
        <taxon>Eukaryota</taxon>
        <taxon>Fungi</taxon>
        <taxon>Dikarya</taxon>
        <taxon>Ascomycota</taxon>
        <taxon>Pezizomycotina</taxon>
        <taxon>Sordariomycetes</taxon>
        <taxon>Sordariomycetidae</taxon>
        <taxon>Sordariales</taxon>
        <taxon>Lasiosphaeriaceae</taxon>
        <taxon>Immersiella</taxon>
    </lineage>
</organism>
<dbReference type="InterPro" id="IPR040040">
    <property type="entry name" value="ATG11"/>
</dbReference>
<evidence type="ECO:0000256" key="2">
    <source>
        <dbReference type="ARBA" id="ARBA00013804"/>
    </source>
</evidence>
<dbReference type="GO" id="GO:0005774">
    <property type="term" value="C:vacuolar membrane"/>
    <property type="evidence" value="ECO:0007669"/>
    <property type="project" value="UniProtKB-SubCell"/>
</dbReference>
<dbReference type="PANTHER" id="PTHR13222">
    <property type="entry name" value="RB1-INDUCIBLE COILED-COIL"/>
    <property type="match status" value="1"/>
</dbReference>
<dbReference type="GO" id="GO:1990316">
    <property type="term" value="C:Atg1/ULK1 kinase complex"/>
    <property type="evidence" value="ECO:0007669"/>
    <property type="project" value="TreeGrafter"/>
</dbReference>
<feature type="region of interest" description="Disordered" evidence="9">
    <location>
        <begin position="587"/>
        <end position="638"/>
    </location>
</feature>
<dbReference type="GO" id="GO:0034727">
    <property type="term" value="P:piecemeal microautophagy of the nucleus"/>
    <property type="evidence" value="ECO:0007669"/>
    <property type="project" value="TreeGrafter"/>
</dbReference>
<evidence type="ECO:0000256" key="7">
    <source>
        <dbReference type="RuleBase" id="RU367075"/>
    </source>
</evidence>
<keyword evidence="4 7" id="KW-0653">Protein transport</keyword>
<reference evidence="12" key="1">
    <citation type="submission" date="2023-06" db="EMBL/GenBank/DDBJ databases">
        <title>Genome-scale phylogeny and comparative genomics of the fungal order Sordariales.</title>
        <authorList>
            <consortium name="Lawrence Berkeley National Laboratory"/>
            <person name="Hensen N."/>
            <person name="Bonometti L."/>
            <person name="Westerberg I."/>
            <person name="Brannstrom I.O."/>
            <person name="Guillou S."/>
            <person name="Cros-Aarteil S."/>
            <person name="Calhoun S."/>
            <person name="Haridas S."/>
            <person name="Kuo A."/>
            <person name="Mondo S."/>
            <person name="Pangilinan J."/>
            <person name="Riley R."/>
            <person name="Labutti K."/>
            <person name="Andreopoulos B."/>
            <person name="Lipzen A."/>
            <person name="Chen C."/>
            <person name="Yanf M."/>
            <person name="Daum C."/>
            <person name="Ng V."/>
            <person name="Clum A."/>
            <person name="Steindorff A."/>
            <person name="Ohm R."/>
            <person name="Martin F."/>
            <person name="Silar P."/>
            <person name="Natvig D."/>
            <person name="Lalanne C."/>
            <person name="Gautier V."/>
            <person name="Ament-Velasquez S.L."/>
            <person name="Kruys A."/>
            <person name="Hutchinson M.I."/>
            <person name="Powell A.J."/>
            <person name="Barry K."/>
            <person name="Miller A.N."/>
            <person name="Grigoriev I.V."/>
            <person name="Debuchy R."/>
            <person name="Gladieux P."/>
            <person name="Thoren M.H."/>
            <person name="Johannesson H."/>
        </authorList>
    </citation>
    <scope>NUCLEOTIDE SEQUENCE</scope>
    <source>
        <strain evidence="12">CBS 606.72</strain>
    </source>
</reference>
<keyword evidence="5 7" id="KW-0072">Autophagy</keyword>
<dbReference type="Gene3D" id="1.10.287.1490">
    <property type="match status" value="1"/>
</dbReference>
<dbReference type="EMBL" id="JAULSU010000001">
    <property type="protein sequence ID" value="KAK0633338.1"/>
    <property type="molecule type" value="Genomic_DNA"/>
</dbReference>
<evidence type="ECO:0000256" key="6">
    <source>
        <dbReference type="ARBA" id="ARBA00023054"/>
    </source>
</evidence>
<evidence type="ECO:0000313" key="13">
    <source>
        <dbReference type="Proteomes" id="UP001175000"/>
    </source>
</evidence>